<dbReference type="CDD" id="cd04818">
    <property type="entry name" value="PA_subtilisin_1"/>
    <property type="match status" value="1"/>
</dbReference>
<evidence type="ECO:0000259" key="4">
    <source>
        <dbReference type="Pfam" id="PF02225"/>
    </source>
</evidence>
<feature type="chain" id="PRO_5046102316" evidence="3">
    <location>
        <begin position="23"/>
        <end position="524"/>
    </location>
</feature>
<dbReference type="GO" id="GO:0006508">
    <property type="term" value="P:proteolysis"/>
    <property type="evidence" value="ECO:0007669"/>
    <property type="project" value="UniProtKB-KW"/>
</dbReference>
<dbReference type="PANTHER" id="PTHR22702:SF1">
    <property type="entry name" value="PROTEASE-ASSOCIATED DOMAIN-CONTAINING PROTEIN 1"/>
    <property type="match status" value="1"/>
</dbReference>
<feature type="signal peptide" evidence="3">
    <location>
        <begin position="1"/>
        <end position="22"/>
    </location>
</feature>
<evidence type="ECO:0000256" key="1">
    <source>
        <dbReference type="ARBA" id="ARBA00022729"/>
    </source>
</evidence>
<dbReference type="RefSeq" id="WP_213436639.1">
    <property type="nucleotide sequence ID" value="NZ_AP024545.1"/>
</dbReference>
<dbReference type="SUPFAM" id="SSF52025">
    <property type="entry name" value="PA domain"/>
    <property type="match status" value="1"/>
</dbReference>
<reference evidence="5 6" key="1">
    <citation type="submission" date="2021-03" db="EMBL/GenBank/DDBJ databases">
        <title>Complete Genome Sequences of Two Lysobacter Strains Isolated from Sea Water (Lysobacter caseinilyticus) and Soil (Lysobacter helvus) in South Korea.</title>
        <authorList>
            <person name="Watanabe Y."/>
            <person name="Arakawa K."/>
        </authorList>
    </citation>
    <scope>NUCLEOTIDE SEQUENCE [LARGE SCALE GENOMIC DNA]</scope>
    <source>
        <strain evidence="5 6">KVB24</strain>
    </source>
</reference>
<evidence type="ECO:0000256" key="3">
    <source>
        <dbReference type="SAM" id="SignalP"/>
    </source>
</evidence>
<keyword evidence="1 3" id="KW-0732">Signal</keyword>
<keyword evidence="2" id="KW-0325">Glycoprotein</keyword>
<dbReference type="InterPro" id="IPR046450">
    <property type="entry name" value="PA_dom_sf"/>
</dbReference>
<proteinExistence type="predicted"/>
<organism evidence="5 6">
    <name type="scientific">Noviluteimonas caseinilytica</name>
    <dbReference type="NCBI Taxonomy" id="2675101"/>
    <lineage>
        <taxon>Bacteria</taxon>
        <taxon>Pseudomonadati</taxon>
        <taxon>Pseudomonadota</taxon>
        <taxon>Gammaproteobacteria</taxon>
        <taxon>Lysobacterales</taxon>
        <taxon>Lysobacteraceae</taxon>
        <taxon>Noviluteimonas</taxon>
    </lineage>
</organism>
<protein>
    <submittedName>
        <fullName evidence="5">Serine protease</fullName>
    </submittedName>
</protein>
<accession>A0ABN6FR60</accession>
<dbReference type="Proteomes" id="UP000681317">
    <property type="component" value="Chromosome"/>
</dbReference>
<dbReference type="InterPro" id="IPR003137">
    <property type="entry name" value="PA_domain"/>
</dbReference>
<gene>
    <name evidence="5" type="ORF">LYSCAS_11610</name>
</gene>
<keyword evidence="5" id="KW-0378">Hydrolase</keyword>
<feature type="domain" description="PA" evidence="4">
    <location>
        <begin position="275"/>
        <end position="359"/>
    </location>
</feature>
<dbReference type="GO" id="GO:0008233">
    <property type="term" value="F:peptidase activity"/>
    <property type="evidence" value="ECO:0007669"/>
    <property type="project" value="UniProtKB-KW"/>
</dbReference>
<dbReference type="Pfam" id="PF02225">
    <property type="entry name" value="PA"/>
    <property type="match status" value="1"/>
</dbReference>
<dbReference type="EMBL" id="AP024545">
    <property type="protein sequence ID" value="BCT92137.1"/>
    <property type="molecule type" value="Genomic_DNA"/>
</dbReference>
<dbReference type="PANTHER" id="PTHR22702">
    <property type="entry name" value="PROTEASE-ASSOCIATED DOMAIN-CONTAINING PROTEIN"/>
    <property type="match status" value="1"/>
</dbReference>
<keyword evidence="6" id="KW-1185">Reference proteome</keyword>
<name>A0ABN6FR60_9GAMM</name>
<evidence type="ECO:0000256" key="2">
    <source>
        <dbReference type="ARBA" id="ARBA00023180"/>
    </source>
</evidence>
<evidence type="ECO:0000313" key="5">
    <source>
        <dbReference type="EMBL" id="BCT92137.1"/>
    </source>
</evidence>
<evidence type="ECO:0000313" key="6">
    <source>
        <dbReference type="Proteomes" id="UP000681317"/>
    </source>
</evidence>
<dbReference type="Gene3D" id="3.50.30.30">
    <property type="match status" value="1"/>
</dbReference>
<sequence>MNKSLLALTVAIGVALAGIASAADVIPVNFDGANEGYNDPTPAAPVAGNPGTTVGQQRQIVAQFAADLWGSVLVSNVPIYVGAQFNPLGANVLGQAGAANVFFDETGLPVPGTLYSGALADALHGSDLDPGFTDINSQFSSDFAFYYGLDGNTPAGQISFLDVVMHEFGHGLGFQNFENEGTGRFLADIPDIYSTFTLDNSTGKLWTQMTVNERRLSGINYGNVVFNGPSATFGAGLILDPRTAFRVTAPSSIAGEYNYGTASFGAPVTPANFNGNVVNGLPADGCAPLTNAGAVAGNIVIVDRGTCGFVVKAANAQAAGATGLIVANNTAGSPAPGLGGADPTLTIPTISVTQPDGALIKGATGVQVGLVVDPSKLQGADNAGHPRLFMPNPVQSGSSGSHYDTATAPNTLMEPAINDSLNAALNIDITANLLKDTGWHLNTGNAVIAGCDTSIKIINDAGIIIGANVQATSNLIAATSPDKATYQNRMSQYKDQMVAAGLITGKQGGKMMQCAAKIVKNSKI</sequence>
<keyword evidence="5" id="KW-0645">Protease</keyword>